<accession>A0AAE9YW11</accession>
<keyword evidence="1" id="KW-0812">Transmembrane</keyword>
<keyword evidence="3" id="KW-1185">Reference proteome</keyword>
<reference evidence="2 3" key="1">
    <citation type="journal article" date="2015" name="Genome Announc.">
        <title>Draft Genome Sequences of Marine Isolates of Thalassomonas viridans and Thalassomonas actiniarum.</title>
        <authorList>
            <person name="Olonade I."/>
            <person name="van Zyl L.J."/>
            <person name="Trindade M."/>
        </authorList>
    </citation>
    <scope>NUCLEOTIDE SEQUENCE [LARGE SCALE GENOMIC DNA]</scope>
    <source>
        <strain evidence="2 3">A5K-106</strain>
    </source>
</reference>
<keyword evidence="1" id="KW-0472">Membrane</keyword>
<keyword evidence="1" id="KW-1133">Transmembrane helix</keyword>
<feature type="transmembrane region" description="Helical" evidence="1">
    <location>
        <begin position="54"/>
        <end position="73"/>
    </location>
</feature>
<evidence type="ECO:0000313" key="2">
    <source>
        <dbReference type="EMBL" id="WDE01399.1"/>
    </source>
</evidence>
<gene>
    <name evidence="2" type="ORF">SG35_012660</name>
</gene>
<dbReference type="KEGG" id="tact:SG35_012660"/>
<dbReference type="EMBL" id="CP059735">
    <property type="protein sequence ID" value="WDE01399.1"/>
    <property type="molecule type" value="Genomic_DNA"/>
</dbReference>
<dbReference type="AlphaFoldDB" id="A0AAE9YW11"/>
<name>A0AAE9YW11_9GAMM</name>
<evidence type="ECO:0000256" key="1">
    <source>
        <dbReference type="SAM" id="Phobius"/>
    </source>
</evidence>
<organism evidence="2 3">
    <name type="scientific">Thalassomonas actiniarum</name>
    <dbReference type="NCBI Taxonomy" id="485447"/>
    <lineage>
        <taxon>Bacteria</taxon>
        <taxon>Pseudomonadati</taxon>
        <taxon>Pseudomonadota</taxon>
        <taxon>Gammaproteobacteria</taxon>
        <taxon>Alteromonadales</taxon>
        <taxon>Colwelliaceae</taxon>
        <taxon>Thalassomonas</taxon>
    </lineage>
</organism>
<dbReference type="Proteomes" id="UP000032568">
    <property type="component" value="Chromosome"/>
</dbReference>
<proteinExistence type="predicted"/>
<sequence>MKQTYHKVCHVNTENTVPCLYCQAQNAIDKKNCGHCGMPLALKHPENKNSRLRFFSKVFALIALFCLVMMAYLPR</sequence>
<evidence type="ECO:0000313" key="3">
    <source>
        <dbReference type="Proteomes" id="UP000032568"/>
    </source>
</evidence>
<reference evidence="2 3" key="2">
    <citation type="journal article" date="2022" name="Mar. Drugs">
        <title>Bioassay-Guided Fractionation Leads to the Detection of Cholic Acid Generated by the Rare Thalassomonas sp.</title>
        <authorList>
            <person name="Pheiffer F."/>
            <person name="Schneider Y.K."/>
            <person name="Hansen E.H."/>
            <person name="Andersen J.H."/>
            <person name="Isaksson J."/>
            <person name="Busche T."/>
            <person name="R C."/>
            <person name="Kalinowski J."/>
            <person name="Zyl L.V."/>
            <person name="Trindade M."/>
        </authorList>
    </citation>
    <scope>NUCLEOTIDE SEQUENCE [LARGE SCALE GENOMIC DNA]</scope>
    <source>
        <strain evidence="2 3">A5K-106</strain>
    </source>
</reference>
<protein>
    <submittedName>
        <fullName evidence="2">DnrP protein</fullName>
    </submittedName>
</protein>